<keyword evidence="1" id="KW-0812">Transmembrane</keyword>
<evidence type="ECO:0000313" key="3">
    <source>
        <dbReference type="Proteomes" id="UP000520814"/>
    </source>
</evidence>
<proteinExistence type="predicted"/>
<dbReference type="AlphaFoldDB" id="A0A7W9SMU9"/>
<organism evidence="2 3">
    <name type="scientific">Armatimonas rosea</name>
    <dbReference type="NCBI Taxonomy" id="685828"/>
    <lineage>
        <taxon>Bacteria</taxon>
        <taxon>Bacillati</taxon>
        <taxon>Armatimonadota</taxon>
        <taxon>Armatimonadia</taxon>
        <taxon>Armatimonadales</taxon>
        <taxon>Armatimonadaceae</taxon>
        <taxon>Armatimonas</taxon>
    </lineage>
</organism>
<comment type="caution">
    <text evidence="2">The sequence shown here is derived from an EMBL/GenBank/DDBJ whole genome shotgun (WGS) entry which is preliminary data.</text>
</comment>
<evidence type="ECO:0000256" key="1">
    <source>
        <dbReference type="SAM" id="Phobius"/>
    </source>
</evidence>
<keyword evidence="3" id="KW-1185">Reference proteome</keyword>
<keyword evidence="1" id="KW-1133">Transmembrane helix</keyword>
<dbReference type="Proteomes" id="UP000520814">
    <property type="component" value="Unassembled WGS sequence"/>
</dbReference>
<keyword evidence="1" id="KW-0472">Membrane</keyword>
<protein>
    <recommendedName>
        <fullName evidence="4">HEAT repeat domain-containing protein</fullName>
    </recommendedName>
</protein>
<evidence type="ECO:0000313" key="2">
    <source>
        <dbReference type="EMBL" id="MBB6049537.1"/>
    </source>
</evidence>
<name>A0A7W9SMU9_ARMRO</name>
<accession>A0A7W9SMU9</accession>
<dbReference type="RefSeq" id="WP_184193136.1">
    <property type="nucleotide sequence ID" value="NZ_JACHGW010000001.1"/>
</dbReference>
<gene>
    <name evidence="2" type="ORF">HNQ39_001299</name>
</gene>
<dbReference type="EMBL" id="JACHGW010000001">
    <property type="protein sequence ID" value="MBB6049537.1"/>
    <property type="molecule type" value="Genomic_DNA"/>
</dbReference>
<feature type="transmembrane region" description="Helical" evidence="1">
    <location>
        <begin position="42"/>
        <end position="75"/>
    </location>
</feature>
<evidence type="ECO:0008006" key="4">
    <source>
        <dbReference type="Google" id="ProtNLM"/>
    </source>
</evidence>
<sequence>MIRFRDTSDWACQNLSAEQQLVLLQGQALSCAPQLRHWQAGIWLFPLGMFLLAVGQAFWGALALLLATLGWLLTLRARRLWRTTRHQVGVLAESVRGVDAVGPLLDFARWQGREAVECHAALERLLPRLDTERAHQLTEEQRRYLRQSAENQDPTVEFTVAALLVLASADDTATIPIARKLAVSSSSQRIRDAAHLSLEELGGKEP</sequence>
<reference evidence="2 3" key="1">
    <citation type="submission" date="2020-08" db="EMBL/GenBank/DDBJ databases">
        <title>Genomic Encyclopedia of Type Strains, Phase IV (KMG-IV): sequencing the most valuable type-strain genomes for metagenomic binning, comparative biology and taxonomic classification.</title>
        <authorList>
            <person name="Goeker M."/>
        </authorList>
    </citation>
    <scope>NUCLEOTIDE SEQUENCE [LARGE SCALE GENOMIC DNA]</scope>
    <source>
        <strain evidence="2 3">DSM 23562</strain>
    </source>
</reference>